<sequence>MSPNKIRTERSEQETDSVAFTKEKQGDHRISAVKADLHEFNIAPHGFPLPADGIQTNQKFYKNEPHPRT</sequence>
<dbReference type="Proteomes" id="UP000427281">
    <property type="component" value="Chromosome"/>
</dbReference>
<evidence type="ECO:0000313" key="3">
    <source>
        <dbReference type="Proteomes" id="UP000427281"/>
    </source>
</evidence>
<name>A0A6I6AKP7_9PLAN</name>
<evidence type="ECO:0000256" key="1">
    <source>
        <dbReference type="SAM" id="MobiDB-lite"/>
    </source>
</evidence>
<protein>
    <submittedName>
        <fullName evidence="2">Uncharacterized protein</fullName>
    </submittedName>
</protein>
<keyword evidence="3" id="KW-1185">Reference proteome</keyword>
<proteinExistence type="predicted"/>
<feature type="compositionally biased region" description="Basic and acidic residues" evidence="1">
    <location>
        <begin position="1"/>
        <end position="13"/>
    </location>
</feature>
<feature type="region of interest" description="Disordered" evidence="1">
    <location>
        <begin position="48"/>
        <end position="69"/>
    </location>
</feature>
<dbReference type="EMBL" id="CP043930">
    <property type="protein sequence ID" value="QGQ25129.1"/>
    <property type="molecule type" value="Genomic_DNA"/>
</dbReference>
<accession>A0A6I6AKP7</accession>
<gene>
    <name evidence="2" type="ORF">F1728_21635</name>
</gene>
<dbReference type="RefSeq" id="WP_155365827.1">
    <property type="nucleotide sequence ID" value="NZ_CP043930.1"/>
</dbReference>
<organism evidence="2 3">
    <name type="scientific">Gimesia benthica</name>
    <dbReference type="NCBI Taxonomy" id="2608982"/>
    <lineage>
        <taxon>Bacteria</taxon>
        <taxon>Pseudomonadati</taxon>
        <taxon>Planctomycetota</taxon>
        <taxon>Planctomycetia</taxon>
        <taxon>Planctomycetales</taxon>
        <taxon>Planctomycetaceae</taxon>
        <taxon>Gimesia</taxon>
    </lineage>
</organism>
<evidence type="ECO:0000313" key="2">
    <source>
        <dbReference type="EMBL" id="QGQ25129.1"/>
    </source>
</evidence>
<dbReference type="AlphaFoldDB" id="A0A6I6AKP7"/>
<feature type="region of interest" description="Disordered" evidence="1">
    <location>
        <begin position="1"/>
        <end position="27"/>
    </location>
</feature>
<dbReference type="KEGG" id="gim:F1728_21635"/>
<reference evidence="2 3" key="1">
    <citation type="submission" date="2019-09" db="EMBL/GenBank/DDBJ databases">
        <title>Gimesia benthica sp. nov., a novel bacterium isolated from deep-sea water of the Northwest Indian Ocean.</title>
        <authorList>
            <person name="Dai X."/>
        </authorList>
    </citation>
    <scope>NUCLEOTIDE SEQUENCE [LARGE SCALE GENOMIC DNA]</scope>
    <source>
        <strain evidence="2 3">E7</strain>
    </source>
</reference>